<dbReference type="PROSITE" id="PS51462">
    <property type="entry name" value="NUDIX"/>
    <property type="match status" value="1"/>
</dbReference>
<dbReference type="Pfam" id="PF00293">
    <property type="entry name" value="NUDIX"/>
    <property type="match status" value="1"/>
</dbReference>
<name>A0ABN2VQL9_9ACTN</name>
<organism evidence="4 5">
    <name type="scientific">Aeromicrobium halocynthiae</name>
    <dbReference type="NCBI Taxonomy" id="560557"/>
    <lineage>
        <taxon>Bacteria</taxon>
        <taxon>Bacillati</taxon>
        <taxon>Actinomycetota</taxon>
        <taxon>Actinomycetes</taxon>
        <taxon>Propionibacteriales</taxon>
        <taxon>Nocardioidaceae</taxon>
        <taxon>Aeromicrobium</taxon>
    </lineage>
</organism>
<evidence type="ECO:0000313" key="4">
    <source>
        <dbReference type="EMBL" id="GAA2069490.1"/>
    </source>
</evidence>
<dbReference type="InterPro" id="IPR000086">
    <property type="entry name" value="NUDIX_hydrolase_dom"/>
</dbReference>
<dbReference type="RefSeq" id="WP_344323331.1">
    <property type="nucleotide sequence ID" value="NZ_BAAAPY010000001.1"/>
</dbReference>
<dbReference type="InterPro" id="IPR015797">
    <property type="entry name" value="NUDIX_hydrolase-like_dom_sf"/>
</dbReference>
<evidence type="ECO:0000256" key="1">
    <source>
        <dbReference type="ARBA" id="ARBA00001946"/>
    </source>
</evidence>
<gene>
    <name evidence="4" type="ORF">GCM10009821_02470</name>
</gene>
<dbReference type="SUPFAM" id="SSF55811">
    <property type="entry name" value="Nudix"/>
    <property type="match status" value="1"/>
</dbReference>
<evidence type="ECO:0000313" key="5">
    <source>
        <dbReference type="Proteomes" id="UP001501480"/>
    </source>
</evidence>
<accession>A0ABN2VQL9</accession>
<reference evidence="5" key="1">
    <citation type="journal article" date="2019" name="Int. J. Syst. Evol. Microbiol.">
        <title>The Global Catalogue of Microorganisms (GCM) 10K type strain sequencing project: providing services to taxonomists for standard genome sequencing and annotation.</title>
        <authorList>
            <consortium name="The Broad Institute Genomics Platform"/>
            <consortium name="The Broad Institute Genome Sequencing Center for Infectious Disease"/>
            <person name="Wu L."/>
            <person name="Ma J."/>
        </authorList>
    </citation>
    <scope>NUCLEOTIDE SEQUENCE [LARGE SCALE GENOMIC DNA]</scope>
    <source>
        <strain evidence="5">JCM 15749</strain>
    </source>
</reference>
<dbReference type="PANTHER" id="PTHR43046">
    <property type="entry name" value="GDP-MANNOSE MANNOSYL HYDROLASE"/>
    <property type="match status" value="1"/>
</dbReference>
<dbReference type="Proteomes" id="UP001501480">
    <property type="component" value="Unassembled WGS sequence"/>
</dbReference>
<dbReference type="Gene3D" id="3.90.79.10">
    <property type="entry name" value="Nucleoside Triphosphate Pyrophosphohydrolase"/>
    <property type="match status" value="1"/>
</dbReference>
<evidence type="ECO:0000259" key="3">
    <source>
        <dbReference type="PROSITE" id="PS51462"/>
    </source>
</evidence>
<dbReference type="PANTHER" id="PTHR43046:SF2">
    <property type="entry name" value="8-OXO-DGTP DIPHOSPHATASE-RELATED"/>
    <property type="match status" value="1"/>
</dbReference>
<proteinExistence type="predicted"/>
<sequence length="133" mass="14494">MSGVPIEVVAALLVDERGHALMVRKRGTTAFMQPGGKLEPGEEALDGLRRELREELALDVAADRFEPIGIFEEDAANEPGRRVRATVWQVLLHEGDAHAAAAEIEEARWIDPADPGDVVMAPLSVRALLPLLR</sequence>
<dbReference type="CDD" id="cd04690">
    <property type="entry name" value="NUDIX_Hydrolase"/>
    <property type="match status" value="1"/>
</dbReference>
<comment type="caution">
    <text evidence="4">The sequence shown here is derived from an EMBL/GenBank/DDBJ whole genome shotgun (WGS) entry which is preliminary data.</text>
</comment>
<keyword evidence="5" id="KW-1185">Reference proteome</keyword>
<evidence type="ECO:0000256" key="2">
    <source>
        <dbReference type="ARBA" id="ARBA00022801"/>
    </source>
</evidence>
<keyword evidence="2" id="KW-0378">Hydrolase</keyword>
<protein>
    <submittedName>
        <fullName evidence="4">NUDIX domain-containing protein</fullName>
    </submittedName>
</protein>
<feature type="domain" description="Nudix hydrolase" evidence="3">
    <location>
        <begin position="4"/>
        <end position="133"/>
    </location>
</feature>
<comment type="cofactor">
    <cofactor evidence="1">
        <name>Mg(2+)</name>
        <dbReference type="ChEBI" id="CHEBI:18420"/>
    </cofactor>
</comment>
<dbReference type="EMBL" id="BAAAPY010000001">
    <property type="protein sequence ID" value="GAA2069490.1"/>
    <property type="molecule type" value="Genomic_DNA"/>
</dbReference>